<dbReference type="InterPro" id="IPR044843">
    <property type="entry name" value="Trans_IPPS_bact-type"/>
</dbReference>
<proteinExistence type="predicted"/>
<dbReference type="SFLD" id="SFLDS00005">
    <property type="entry name" value="Isoprenoid_Synthase_Type_I"/>
    <property type="match status" value="1"/>
</dbReference>
<dbReference type="Proteomes" id="UP000178885">
    <property type="component" value="Unassembled WGS sequence"/>
</dbReference>
<dbReference type="GO" id="GO:0051996">
    <property type="term" value="F:squalene synthase [NAD(P)H] activity"/>
    <property type="evidence" value="ECO:0007669"/>
    <property type="project" value="InterPro"/>
</dbReference>
<dbReference type="NCBIfam" id="TIGR03464">
    <property type="entry name" value="HpnC"/>
    <property type="match status" value="1"/>
</dbReference>
<dbReference type="GO" id="GO:0016114">
    <property type="term" value="P:terpenoid biosynthetic process"/>
    <property type="evidence" value="ECO:0007669"/>
    <property type="project" value="UniProtKB-ARBA"/>
</dbReference>
<dbReference type="Pfam" id="PF00494">
    <property type="entry name" value="SQS_PSY"/>
    <property type="match status" value="1"/>
</dbReference>
<dbReference type="Gene3D" id="1.10.600.10">
    <property type="entry name" value="Farnesyl Diphosphate Synthase"/>
    <property type="match status" value="1"/>
</dbReference>
<accession>A0A1F6TT32</accession>
<dbReference type="STRING" id="1817760.A2151_00585"/>
<dbReference type="InterPro" id="IPR002060">
    <property type="entry name" value="Squ/phyt_synthse"/>
</dbReference>
<name>A0A1F6TT32_9PROT</name>
<dbReference type="SUPFAM" id="SSF48576">
    <property type="entry name" value="Terpenoid synthases"/>
    <property type="match status" value="1"/>
</dbReference>
<sequence length="285" mass="32299">MSAEIEAAHRQCREIARRHYENFPVASLWLPRTLRRPVAAIYAFARAADDIADEGNRADEERLELLDEYARRLDALDRGEAPAEPQFLALADTIRRRQLPLSLFHDLLNAFRQDVVKKRYADFGEVRAYCRLSANPIGRLLLILFRADTGPNRAASDAICTALQLINFLQDIESDYARGRIYLPQDEMRRAGVDESHIRARRCDPAWRALIDRQIARARELLRAGAPLGRALSGRIGFEMRLILAGGNRVLDKLQQQNARGFLGGARLGPGDWVRIFAKALSRES</sequence>
<evidence type="ECO:0000313" key="2">
    <source>
        <dbReference type="Proteomes" id="UP000178885"/>
    </source>
</evidence>
<organism evidence="1 2">
    <name type="scientific">Candidatus Muproteobacteria bacterium RBG_16_65_34</name>
    <dbReference type="NCBI Taxonomy" id="1817760"/>
    <lineage>
        <taxon>Bacteria</taxon>
        <taxon>Pseudomonadati</taxon>
        <taxon>Pseudomonadota</taxon>
        <taxon>Candidatus Muproteobacteria</taxon>
    </lineage>
</organism>
<dbReference type="PANTHER" id="PTHR31480">
    <property type="entry name" value="BIFUNCTIONAL LYCOPENE CYCLASE/PHYTOENE SYNTHASE"/>
    <property type="match status" value="1"/>
</dbReference>
<comment type="caution">
    <text evidence="1">The sequence shown here is derived from an EMBL/GenBank/DDBJ whole genome shotgun (WGS) entry which is preliminary data.</text>
</comment>
<dbReference type="CDD" id="cd00683">
    <property type="entry name" value="Trans_IPPS_HH"/>
    <property type="match status" value="1"/>
</dbReference>
<dbReference type="SFLD" id="SFLDG01212">
    <property type="entry name" value="Phytoene_synthase_like"/>
    <property type="match status" value="1"/>
</dbReference>
<dbReference type="InterPro" id="IPR033904">
    <property type="entry name" value="Trans_IPPS_HH"/>
</dbReference>
<dbReference type="SFLD" id="SFLDG01018">
    <property type="entry name" value="Squalene/Phytoene_Synthase_Lik"/>
    <property type="match status" value="1"/>
</dbReference>
<reference evidence="1 2" key="1">
    <citation type="journal article" date="2016" name="Nat. Commun.">
        <title>Thousands of microbial genomes shed light on interconnected biogeochemical processes in an aquifer system.</title>
        <authorList>
            <person name="Anantharaman K."/>
            <person name="Brown C.T."/>
            <person name="Hug L.A."/>
            <person name="Sharon I."/>
            <person name="Castelle C.J."/>
            <person name="Probst A.J."/>
            <person name="Thomas B.C."/>
            <person name="Singh A."/>
            <person name="Wilkins M.J."/>
            <person name="Karaoz U."/>
            <person name="Brodie E.L."/>
            <person name="Williams K.H."/>
            <person name="Hubbard S.S."/>
            <person name="Banfield J.F."/>
        </authorList>
    </citation>
    <scope>NUCLEOTIDE SEQUENCE [LARGE SCALE GENOMIC DNA]</scope>
</reference>
<dbReference type="GO" id="GO:0004311">
    <property type="term" value="F:geranylgeranyl diphosphate synthase activity"/>
    <property type="evidence" value="ECO:0007669"/>
    <property type="project" value="InterPro"/>
</dbReference>
<dbReference type="EMBL" id="MFSU01000034">
    <property type="protein sequence ID" value="OGI48209.1"/>
    <property type="molecule type" value="Genomic_DNA"/>
</dbReference>
<evidence type="ECO:0000313" key="1">
    <source>
        <dbReference type="EMBL" id="OGI48209.1"/>
    </source>
</evidence>
<dbReference type="InterPro" id="IPR008949">
    <property type="entry name" value="Isoprenoid_synthase_dom_sf"/>
</dbReference>
<dbReference type="InterPro" id="IPR017827">
    <property type="entry name" value="HSQ_synthase_HpnC"/>
</dbReference>
<protein>
    <submittedName>
        <fullName evidence="1">Squalene synthase HpnC</fullName>
    </submittedName>
</protein>
<dbReference type="AlphaFoldDB" id="A0A1F6TT32"/>
<gene>
    <name evidence="1" type="ORF">A2151_00585</name>
</gene>